<evidence type="ECO:0000313" key="2">
    <source>
        <dbReference type="Proteomes" id="UP001273505"/>
    </source>
</evidence>
<protein>
    <recommendedName>
        <fullName evidence="3">HEAT repeat domain-containing protein</fullName>
    </recommendedName>
</protein>
<proteinExistence type="predicted"/>
<dbReference type="Gene3D" id="1.25.10.10">
    <property type="entry name" value="Leucine-rich Repeat Variant"/>
    <property type="match status" value="1"/>
</dbReference>
<gene>
    <name evidence="1" type="ORF">SCD92_13085</name>
</gene>
<comment type="caution">
    <text evidence="1">The sequence shown here is derived from an EMBL/GenBank/DDBJ whole genome shotgun (WGS) entry which is preliminary data.</text>
</comment>
<organism evidence="1 2">
    <name type="scientific">Gilvimarinus gilvus</name>
    <dbReference type="NCBI Taxonomy" id="3058038"/>
    <lineage>
        <taxon>Bacteria</taxon>
        <taxon>Pseudomonadati</taxon>
        <taxon>Pseudomonadota</taxon>
        <taxon>Gammaproteobacteria</taxon>
        <taxon>Cellvibrionales</taxon>
        <taxon>Cellvibrionaceae</taxon>
        <taxon>Gilvimarinus</taxon>
    </lineage>
</organism>
<keyword evidence="2" id="KW-1185">Reference proteome</keyword>
<dbReference type="Proteomes" id="UP001273505">
    <property type="component" value="Unassembled WGS sequence"/>
</dbReference>
<dbReference type="InterPro" id="IPR016024">
    <property type="entry name" value="ARM-type_fold"/>
</dbReference>
<accession>A0ABU4RZH5</accession>
<dbReference type="InterPro" id="IPR011989">
    <property type="entry name" value="ARM-like"/>
</dbReference>
<sequence length="194" mass="22154">MTFLDISGYTLRELTDLYSLNVMDDNFYDVIADQILRLDEKYLMLIYNKLSLNQKRGAVYSLRNSLKDIESAVEFLSEILWDSSEDALTRSEAAISLRHLHKCIEIYDFYKLYRDDSEHLRSAATLLASSVEGIRGEVLSTAIADSSPIVRQFVLDIIDDNSYTEYLYLARNCLKDADADVRLAAQTALDNNVL</sequence>
<reference evidence="1 2" key="1">
    <citation type="submission" date="2023-11" db="EMBL/GenBank/DDBJ databases">
        <title>Gilvimarinus fulvus sp. nov., isolated from the surface of Kelp.</title>
        <authorList>
            <person name="Sun Y.Y."/>
            <person name="Gong Y."/>
            <person name="Du Z.J."/>
        </authorList>
    </citation>
    <scope>NUCLEOTIDE SEQUENCE [LARGE SCALE GENOMIC DNA]</scope>
    <source>
        <strain evidence="1 2">SDUM040013</strain>
    </source>
</reference>
<evidence type="ECO:0008006" key="3">
    <source>
        <dbReference type="Google" id="ProtNLM"/>
    </source>
</evidence>
<evidence type="ECO:0000313" key="1">
    <source>
        <dbReference type="EMBL" id="MDX6850302.1"/>
    </source>
</evidence>
<dbReference type="RefSeq" id="WP_302724283.1">
    <property type="nucleotide sequence ID" value="NZ_JAULRU010000783.1"/>
</dbReference>
<name>A0ABU4RZH5_9GAMM</name>
<dbReference type="EMBL" id="JAXAFO010000022">
    <property type="protein sequence ID" value="MDX6850302.1"/>
    <property type="molecule type" value="Genomic_DNA"/>
</dbReference>
<dbReference type="SUPFAM" id="SSF48371">
    <property type="entry name" value="ARM repeat"/>
    <property type="match status" value="1"/>
</dbReference>